<dbReference type="GO" id="GO:0006313">
    <property type="term" value="P:DNA transposition"/>
    <property type="evidence" value="ECO:0007669"/>
    <property type="project" value="InterPro"/>
</dbReference>
<dbReference type="NCBIfam" id="NF033542">
    <property type="entry name" value="transpos_IS110"/>
    <property type="match status" value="1"/>
</dbReference>
<dbReference type="PANTHER" id="PTHR33055:SF13">
    <property type="entry name" value="TRANSPOSASE"/>
    <property type="match status" value="1"/>
</dbReference>
<feature type="domain" description="Transposase IS110-like N-terminal" evidence="1">
    <location>
        <begin position="5"/>
        <end position="165"/>
    </location>
</feature>
<dbReference type="GO" id="GO:0003677">
    <property type="term" value="F:DNA binding"/>
    <property type="evidence" value="ECO:0007669"/>
    <property type="project" value="InterPro"/>
</dbReference>
<dbReference type="Pfam" id="PF02371">
    <property type="entry name" value="Transposase_20"/>
    <property type="match status" value="1"/>
</dbReference>
<name>A0A5C8NST6_9BACI</name>
<dbReference type="InterPro" id="IPR003346">
    <property type="entry name" value="Transposase_20"/>
</dbReference>
<proteinExistence type="predicted"/>
<gene>
    <name evidence="3" type="ORF">FHP05_09035</name>
</gene>
<dbReference type="OrthoDB" id="9790935at2"/>
<keyword evidence="4" id="KW-1185">Reference proteome</keyword>
<evidence type="ECO:0000259" key="2">
    <source>
        <dbReference type="Pfam" id="PF02371"/>
    </source>
</evidence>
<dbReference type="EMBL" id="VDUW01000005">
    <property type="protein sequence ID" value="TXL64454.1"/>
    <property type="molecule type" value="Genomic_DNA"/>
</dbReference>
<evidence type="ECO:0000313" key="3">
    <source>
        <dbReference type="EMBL" id="TXL64454.1"/>
    </source>
</evidence>
<feature type="domain" description="Transposase IS116/IS110/IS902 C-terminal" evidence="2">
    <location>
        <begin position="279"/>
        <end position="363"/>
    </location>
</feature>
<dbReference type="InterPro" id="IPR047650">
    <property type="entry name" value="Transpos_IS110"/>
</dbReference>
<dbReference type="InterPro" id="IPR002525">
    <property type="entry name" value="Transp_IS110-like_N"/>
</dbReference>
<organism evidence="3 4">
    <name type="scientific">Cerasibacillus terrae</name>
    <dbReference type="NCBI Taxonomy" id="2498845"/>
    <lineage>
        <taxon>Bacteria</taxon>
        <taxon>Bacillati</taxon>
        <taxon>Bacillota</taxon>
        <taxon>Bacilli</taxon>
        <taxon>Bacillales</taxon>
        <taxon>Bacillaceae</taxon>
        <taxon>Cerasibacillus</taxon>
    </lineage>
</organism>
<sequence length="411" mass="47198">MKLFVGLDVSSFDIKACFLNGEGDQLNSFTVSNDLPGATQLRDEILKTTQNQSVSEMKIGLESTSVYSFHPSMFLHNDESLRALGGQVLVMNPKQIANFKKSYSDMDKTDEIDAFVIADYLRFGRLPMSIVKEEQYVALQQLTRARFQIVRQTTQEKQRFLQYLSYKCNTFTEEVESSVFGKAMMDLFLESYSLDELSSMPLEELADYLRTKGKNRFPDPEYVAESIQKAVRSSYRLDKVVEDSIDTMLATSITLIRTFEKQIKELDKSIERIMKGVPQTLQTVPGIGPVFAAGIIAEIGQIERFENEAKVAKYAGLYWRKHQSGRFTADDTTLSRNGNQYLRYYLVEAANSIRRQIPEYSDYFAKKYQEVPKHQHKRALVLTARKFVRLVDALLRKNQIYTPKRSVINEA</sequence>
<dbReference type="Pfam" id="PF01548">
    <property type="entry name" value="DEDD_Tnp_IS110"/>
    <property type="match status" value="1"/>
</dbReference>
<dbReference type="Proteomes" id="UP000321574">
    <property type="component" value="Unassembled WGS sequence"/>
</dbReference>
<dbReference type="RefSeq" id="WP_147667263.1">
    <property type="nucleotide sequence ID" value="NZ_VDUW01000005.1"/>
</dbReference>
<evidence type="ECO:0000259" key="1">
    <source>
        <dbReference type="Pfam" id="PF01548"/>
    </source>
</evidence>
<dbReference type="PANTHER" id="PTHR33055">
    <property type="entry name" value="TRANSPOSASE FOR INSERTION SEQUENCE ELEMENT IS1111A"/>
    <property type="match status" value="1"/>
</dbReference>
<reference evidence="3 4" key="1">
    <citation type="submission" date="2019-06" db="EMBL/GenBank/DDBJ databases">
        <title>Cerasibacillus sp. nov., isolated from maize field.</title>
        <authorList>
            <person name="Lin S.-Y."/>
            <person name="Tsai C.-F."/>
            <person name="Young C.-C."/>
        </authorList>
    </citation>
    <scope>NUCLEOTIDE SEQUENCE [LARGE SCALE GENOMIC DNA]</scope>
    <source>
        <strain evidence="3 4">CC-CFT480</strain>
    </source>
</reference>
<evidence type="ECO:0000313" key="4">
    <source>
        <dbReference type="Proteomes" id="UP000321574"/>
    </source>
</evidence>
<protein>
    <submittedName>
        <fullName evidence="3">IS110 family transposase</fullName>
    </submittedName>
</protein>
<accession>A0A5C8NST6</accession>
<dbReference type="AlphaFoldDB" id="A0A5C8NST6"/>
<dbReference type="GO" id="GO:0004803">
    <property type="term" value="F:transposase activity"/>
    <property type="evidence" value="ECO:0007669"/>
    <property type="project" value="InterPro"/>
</dbReference>
<comment type="caution">
    <text evidence="3">The sequence shown here is derived from an EMBL/GenBank/DDBJ whole genome shotgun (WGS) entry which is preliminary data.</text>
</comment>